<dbReference type="PANTHER" id="PTHR10270">
    <property type="entry name" value="SOX TRANSCRIPTION FACTOR"/>
    <property type="match status" value="1"/>
</dbReference>
<dbReference type="PANTHER" id="PTHR10270:SF161">
    <property type="entry name" value="SEX-DETERMINING REGION Y PROTEIN"/>
    <property type="match status" value="1"/>
</dbReference>
<accession>A0ABR3FTX2</accession>
<evidence type="ECO:0000313" key="6">
    <source>
        <dbReference type="EMBL" id="KAL0578650.1"/>
    </source>
</evidence>
<feature type="compositionally biased region" description="Polar residues" evidence="4">
    <location>
        <begin position="56"/>
        <end position="67"/>
    </location>
</feature>
<feature type="region of interest" description="Disordered" evidence="4">
    <location>
        <begin position="31"/>
        <end position="82"/>
    </location>
</feature>
<comment type="caution">
    <text evidence="6">The sequence shown here is derived from an EMBL/GenBank/DDBJ whole genome shotgun (WGS) entry which is preliminary data.</text>
</comment>
<dbReference type="SUPFAM" id="SSF47095">
    <property type="entry name" value="HMG-box"/>
    <property type="match status" value="1"/>
</dbReference>
<feature type="compositionally biased region" description="Basic residues" evidence="4">
    <location>
        <begin position="156"/>
        <end position="166"/>
    </location>
</feature>
<dbReference type="EMBL" id="JBAHYK010000090">
    <property type="protein sequence ID" value="KAL0578650.1"/>
    <property type="molecule type" value="Genomic_DNA"/>
</dbReference>
<dbReference type="Gene3D" id="1.10.30.10">
    <property type="entry name" value="High mobility group box domain"/>
    <property type="match status" value="1"/>
</dbReference>
<keyword evidence="2" id="KW-0804">Transcription</keyword>
<feature type="compositionally biased region" description="Polar residues" evidence="4">
    <location>
        <begin position="368"/>
        <end position="389"/>
    </location>
</feature>
<dbReference type="Proteomes" id="UP001465976">
    <property type="component" value="Unassembled WGS sequence"/>
</dbReference>
<feature type="region of interest" description="Disordered" evidence="4">
    <location>
        <begin position="368"/>
        <end position="393"/>
    </location>
</feature>
<dbReference type="SMART" id="SM00398">
    <property type="entry name" value="HMG"/>
    <property type="match status" value="1"/>
</dbReference>
<feature type="domain" description="HMG box" evidence="5">
    <location>
        <begin position="79"/>
        <end position="154"/>
    </location>
</feature>
<feature type="DNA-binding region" description="HMG box" evidence="3">
    <location>
        <begin position="79"/>
        <end position="154"/>
    </location>
</feature>
<dbReference type="PROSITE" id="PS50118">
    <property type="entry name" value="HMG_BOX_2"/>
    <property type="match status" value="1"/>
</dbReference>
<evidence type="ECO:0000256" key="1">
    <source>
        <dbReference type="ARBA" id="ARBA00023125"/>
    </source>
</evidence>
<dbReference type="InterPro" id="IPR036910">
    <property type="entry name" value="HMG_box_dom_sf"/>
</dbReference>
<gene>
    <name evidence="6" type="ORF">V5O48_003350</name>
</gene>
<reference evidence="6 7" key="1">
    <citation type="submission" date="2024-02" db="EMBL/GenBank/DDBJ databases">
        <title>A draft genome for the cacao thread blight pathogen Marasmius crinis-equi.</title>
        <authorList>
            <person name="Cohen S.P."/>
            <person name="Baruah I.K."/>
            <person name="Amoako-Attah I."/>
            <person name="Bukari Y."/>
            <person name="Meinhardt L.W."/>
            <person name="Bailey B.A."/>
        </authorList>
    </citation>
    <scope>NUCLEOTIDE SEQUENCE [LARGE SCALE GENOMIC DNA]</scope>
    <source>
        <strain evidence="6 7">GH-76</strain>
    </source>
</reference>
<evidence type="ECO:0000259" key="5">
    <source>
        <dbReference type="PROSITE" id="PS50118"/>
    </source>
</evidence>
<dbReference type="CDD" id="cd01389">
    <property type="entry name" value="HMG-box_ROX1-like"/>
    <property type="match status" value="1"/>
</dbReference>
<evidence type="ECO:0000313" key="7">
    <source>
        <dbReference type="Proteomes" id="UP001465976"/>
    </source>
</evidence>
<dbReference type="InterPro" id="IPR050140">
    <property type="entry name" value="SRY-related_HMG-box_TF-like"/>
</dbReference>
<dbReference type="InterPro" id="IPR009071">
    <property type="entry name" value="HMG_box_dom"/>
</dbReference>
<dbReference type="Pfam" id="PF00505">
    <property type="entry name" value="HMG_box"/>
    <property type="match status" value="1"/>
</dbReference>
<name>A0ABR3FTX2_9AGAR</name>
<protein>
    <recommendedName>
        <fullName evidence="5">HMG box domain-containing protein</fullName>
    </recommendedName>
</protein>
<feature type="compositionally biased region" description="Basic and acidic residues" evidence="4">
    <location>
        <begin position="111"/>
        <end position="155"/>
    </location>
</feature>
<keyword evidence="7" id="KW-1185">Reference proteome</keyword>
<evidence type="ECO:0000256" key="3">
    <source>
        <dbReference type="PROSITE-ProRule" id="PRU00267"/>
    </source>
</evidence>
<keyword evidence="3" id="KW-0539">Nucleus</keyword>
<proteinExistence type="predicted"/>
<keyword evidence="1 3" id="KW-0238">DNA-binding</keyword>
<sequence length="479" mass="52942">MNIIGWAPEHEECNSSLNGAASSSQAVDFDPLQSQESLFMDQPARLAPGSPLGSEYSRTATPESPGQQPAGKRGEPDWVPRPQNSFFIFRGEFIKKHQRGGSEAGTASPDTADKSLSRRAGDAWKRLSPEEKAEYGRRADAEKVRHAREHPDYRYRPTRTGKRKNRRPDTQPHKKMKMIPSTASSNSRLLPARHKALRAHTASPGHIEGPFGTFQPHPQAPQEPLLESRRRSISVPPPFAFQRHQQPHLALGAVPHGLRRAMSYREPSHNTPGHLASSSMMYDELIYPEDAVSPATEFDYRHLPAHPYHPGPFQRPIHPEFTYNVSPLATVSASLANWNGHEIRHAPVAIPPPLPPPLLLNQSWTAESTLGDASSPSSNGASQVHSPAGTQPPVLLQPELEYIPDDHQPAIAHEFPLYVPVHDTPLGEYSLEAAARASALEHFDAGLAQSASHGNGEYLYFDMPIAEEQKLFEGMVEFH</sequence>
<evidence type="ECO:0000256" key="4">
    <source>
        <dbReference type="SAM" id="MobiDB-lite"/>
    </source>
</evidence>
<feature type="region of interest" description="Disordered" evidence="4">
    <location>
        <begin position="97"/>
        <end position="224"/>
    </location>
</feature>
<evidence type="ECO:0000256" key="2">
    <source>
        <dbReference type="ARBA" id="ARBA00023163"/>
    </source>
</evidence>
<organism evidence="6 7">
    <name type="scientific">Marasmius crinis-equi</name>
    <dbReference type="NCBI Taxonomy" id="585013"/>
    <lineage>
        <taxon>Eukaryota</taxon>
        <taxon>Fungi</taxon>
        <taxon>Dikarya</taxon>
        <taxon>Basidiomycota</taxon>
        <taxon>Agaricomycotina</taxon>
        <taxon>Agaricomycetes</taxon>
        <taxon>Agaricomycetidae</taxon>
        <taxon>Agaricales</taxon>
        <taxon>Marasmiineae</taxon>
        <taxon>Marasmiaceae</taxon>
        <taxon>Marasmius</taxon>
    </lineage>
</organism>